<name>A0A5P8P094_9BACT</name>
<protein>
    <submittedName>
        <fullName evidence="1">Uncharacterized protein</fullName>
    </submittedName>
</protein>
<dbReference type="OrthoDB" id="5292899at2"/>
<dbReference type="AlphaFoldDB" id="A0A5P8P094"/>
<dbReference type="RefSeq" id="WP_152307078.1">
    <property type="nucleotide sequence ID" value="NZ_CP043617.1"/>
</dbReference>
<accession>A0A5P8P094</accession>
<reference evidence="1 2" key="1">
    <citation type="submission" date="2019-09" db="EMBL/GenBank/DDBJ databases">
        <title>Sulfurimonas gotlandica sp. nov., a chemoautotrophic and psychrotolerant epsilonproteobacterium isolated from a pelagic redoxcline, and an emended description of the genus Sulfurimonas.</title>
        <authorList>
            <person name="Wang S."/>
            <person name="Jiang L."/>
            <person name="Shao S."/>
        </authorList>
    </citation>
    <scope>NUCLEOTIDE SEQUENCE [LARGE SCALE GENOMIC DNA]</scope>
    <source>
        <strain evidence="1 2">GYSZ_1</strain>
    </source>
</reference>
<gene>
    <name evidence="1" type="ORF">FJR48_05095</name>
</gene>
<proteinExistence type="predicted"/>
<dbReference type="Proteomes" id="UP000326944">
    <property type="component" value="Chromosome"/>
</dbReference>
<evidence type="ECO:0000313" key="1">
    <source>
        <dbReference type="EMBL" id="QFR49135.1"/>
    </source>
</evidence>
<dbReference type="KEGG" id="sulg:FJR48_05095"/>
<dbReference type="EMBL" id="CP043617">
    <property type="protein sequence ID" value="QFR49135.1"/>
    <property type="molecule type" value="Genomic_DNA"/>
</dbReference>
<organism evidence="1 2">
    <name type="scientific">Sulfurimonas lithotrophica</name>
    <dbReference type="NCBI Taxonomy" id="2590022"/>
    <lineage>
        <taxon>Bacteria</taxon>
        <taxon>Pseudomonadati</taxon>
        <taxon>Campylobacterota</taxon>
        <taxon>Epsilonproteobacteria</taxon>
        <taxon>Campylobacterales</taxon>
        <taxon>Sulfurimonadaceae</taxon>
        <taxon>Sulfurimonas</taxon>
    </lineage>
</organism>
<sequence>MFKILLALTLWVSLYATQKYTGCELAQYGDVKVQLDKKADFVKVKYDAIAKSGSNFKDILVGSKITLDDKKVIEIIDIRANKRVKGEPRTGSLTVSRDSKKIKMNYWYNNGHFIAYSQKNQEHLSFYFDIKAILCYTN</sequence>
<evidence type="ECO:0000313" key="2">
    <source>
        <dbReference type="Proteomes" id="UP000326944"/>
    </source>
</evidence>
<keyword evidence="2" id="KW-1185">Reference proteome</keyword>